<accession>A0A1H2YFA8</accession>
<name>A0A1H2YFA8_9RHOB</name>
<evidence type="ECO:0000259" key="1">
    <source>
        <dbReference type="Pfam" id="PF09361"/>
    </source>
</evidence>
<dbReference type="OrthoDB" id="7303820at2"/>
<organism evidence="2 3">
    <name type="scientific">Albimonas donghaensis</name>
    <dbReference type="NCBI Taxonomy" id="356660"/>
    <lineage>
        <taxon>Bacteria</taxon>
        <taxon>Pseudomonadati</taxon>
        <taxon>Pseudomonadota</taxon>
        <taxon>Alphaproteobacteria</taxon>
        <taxon>Rhodobacterales</taxon>
        <taxon>Paracoccaceae</taxon>
        <taxon>Albimonas</taxon>
    </lineage>
</organism>
<dbReference type="Pfam" id="PF09361">
    <property type="entry name" value="Phasin_2"/>
    <property type="match status" value="1"/>
</dbReference>
<dbReference type="AlphaFoldDB" id="A0A1H2YFA8"/>
<dbReference type="RefSeq" id="WP_092681276.1">
    <property type="nucleotide sequence ID" value="NZ_FNMZ01000003.1"/>
</dbReference>
<dbReference type="InterPro" id="IPR010127">
    <property type="entry name" value="Phasin_subfam-1"/>
</dbReference>
<keyword evidence="3" id="KW-1185">Reference proteome</keyword>
<dbReference type="NCBIfam" id="TIGR01841">
    <property type="entry name" value="phasin"/>
    <property type="match status" value="1"/>
</dbReference>
<evidence type="ECO:0000313" key="3">
    <source>
        <dbReference type="Proteomes" id="UP000199118"/>
    </source>
</evidence>
<protein>
    <submittedName>
        <fullName evidence="2">Phasin family protein</fullName>
    </submittedName>
</protein>
<dbReference type="EMBL" id="FNMZ01000003">
    <property type="protein sequence ID" value="SDX03856.1"/>
    <property type="molecule type" value="Genomic_DNA"/>
</dbReference>
<dbReference type="InterPro" id="IPR018968">
    <property type="entry name" value="Phasin"/>
</dbReference>
<evidence type="ECO:0000313" key="2">
    <source>
        <dbReference type="EMBL" id="SDX03856.1"/>
    </source>
</evidence>
<feature type="domain" description="Phasin" evidence="1">
    <location>
        <begin position="34"/>
        <end position="133"/>
    </location>
</feature>
<gene>
    <name evidence="2" type="ORF">SAMN05444336_103110</name>
</gene>
<sequence length="142" mass="15404">MNAMTETTAQLETFAAEAQKSMTESMEKVAKSFEDMAAFNQASLDAVMKSASTSMKSAEEINGELVTYSKKSVEESMAAAKDFAASKSVMELVEKQSDFAKTYFDGYMKQMTKVNEMAMAAAKEALEPLSARVAAAKDMAKL</sequence>
<dbReference type="STRING" id="356660.SAMN05444336_103110"/>
<proteinExistence type="predicted"/>
<reference evidence="2 3" key="1">
    <citation type="submission" date="2016-10" db="EMBL/GenBank/DDBJ databases">
        <authorList>
            <person name="de Groot N.N."/>
        </authorList>
    </citation>
    <scope>NUCLEOTIDE SEQUENCE [LARGE SCALE GENOMIC DNA]</scope>
    <source>
        <strain evidence="2 3">DSM 17890</strain>
    </source>
</reference>
<dbReference type="Proteomes" id="UP000199118">
    <property type="component" value="Unassembled WGS sequence"/>
</dbReference>